<dbReference type="RefSeq" id="WP_009950948.1">
    <property type="nucleotide sequence ID" value="NZ_BAAAGS010000101.1"/>
</dbReference>
<dbReference type="Proteomes" id="UP001500729">
    <property type="component" value="Unassembled WGS sequence"/>
</dbReference>
<feature type="transmembrane region" description="Helical" evidence="2">
    <location>
        <begin position="124"/>
        <end position="145"/>
    </location>
</feature>
<feature type="transmembrane region" description="Helical" evidence="2">
    <location>
        <begin position="259"/>
        <end position="277"/>
    </location>
</feature>
<dbReference type="SUPFAM" id="SSF53474">
    <property type="entry name" value="alpha/beta-Hydrolases"/>
    <property type="match status" value="1"/>
</dbReference>
<keyword evidence="2" id="KW-1133">Transmembrane helix</keyword>
<evidence type="ECO:0000313" key="4">
    <source>
        <dbReference type="Proteomes" id="UP001500729"/>
    </source>
</evidence>
<name>A0ABN1EC55_SACER</name>
<feature type="transmembrane region" description="Helical" evidence="2">
    <location>
        <begin position="172"/>
        <end position="189"/>
    </location>
</feature>
<feature type="region of interest" description="Disordered" evidence="1">
    <location>
        <begin position="772"/>
        <end position="949"/>
    </location>
</feature>
<evidence type="ECO:0000256" key="1">
    <source>
        <dbReference type="SAM" id="MobiDB-lite"/>
    </source>
</evidence>
<keyword evidence="2" id="KW-0812">Transmembrane</keyword>
<feature type="compositionally biased region" description="Low complexity" evidence="1">
    <location>
        <begin position="885"/>
        <end position="901"/>
    </location>
</feature>
<evidence type="ECO:0000256" key="2">
    <source>
        <dbReference type="SAM" id="Phobius"/>
    </source>
</evidence>
<accession>A0ABN1EC55</accession>
<feature type="transmembrane region" description="Helical" evidence="2">
    <location>
        <begin position="334"/>
        <end position="357"/>
    </location>
</feature>
<feature type="compositionally biased region" description="Basic and acidic residues" evidence="1">
    <location>
        <begin position="907"/>
        <end position="917"/>
    </location>
</feature>
<protein>
    <submittedName>
        <fullName evidence="3">Membrane protein</fullName>
    </submittedName>
</protein>
<feature type="compositionally biased region" description="Basic and acidic residues" evidence="1">
    <location>
        <begin position="848"/>
        <end position="866"/>
    </location>
</feature>
<feature type="transmembrane region" description="Helical" evidence="2">
    <location>
        <begin position="516"/>
        <end position="540"/>
    </location>
</feature>
<feature type="compositionally biased region" description="Low complexity" evidence="1">
    <location>
        <begin position="772"/>
        <end position="791"/>
    </location>
</feature>
<comment type="caution">
    <text evidence="3">The sequence shown here is derived from an EMBL/GenBank/DDBJ whole genome shotgun (WGS) entry which is preliminary data.</text>
</comment>
<feature type="transmembrane region" description="Helical" evidence="2">
    <location>
        <begin position="302"/>
        <end position="322"/>
    </location>
</feature>
<organism evidence="3 4">
    <name type="scientific">Saccharopolyspora erythraea</name>
    <name type="common">Streptomyces erythraeus</name>
    <dbReference type="NCBI Taxonomy" id="1836"/>
    <lineage>
        <taxon>Bacteria</taxon>
        <taxon>Bacillati</taxon>
        <taxon>Actinomycetota</taxon>
        <taxon>Actinomycetes</taxon>
        <taxon>Pseudonocardiales</taxon>
        <taxon>Pseudonocardiaceae</taxon>
        <taxon>Saccharopolyspora</taxon>
    </lineage>
</organism>
<feature type="transmembrane region" description="Helical" evidence="2">
    <location>
        <begin position="419"/>
        <end position="441"/>
    </location>
</feature>
<feature type="transmembrane region" description="Helical" evidence="2">
    <location>
        <begin position="489"/>
        <end position="510"/>
    </location>
</feature>
<dbReference type="EMBL" id="BAAAGS010000101">
    <property type="protein sequence ID" value="GAA0562975.1"/>
    <property type="molecule type" value="Genomic_DNA"/>
</dbReference>
<sequence length="949" mass="98832">MRVPGPDTRVVELRVHGILGTTGDALTDSVASVDVAGDGVGRIVRPADRLRRPVPGPMLSAGERTVPRVVEGYVWGGMTSGGWGKATWALLFPFALANVAHWMLPSPRRGNVLSRGLSGVLRALLRLSALLLTMLMVAQLAVVGLDLLAAQCLRPDSGCLGFVPDTVRELDVLRAAVGLLPVALVVLLMQRLSSVSWQVSAGRSEGPHHSATAPILPGSNVVSDPDTAALRALHVTGALSIVAFLALGGPSGWALDPRWLLSAALIVFSVGGVLVMDDPTGSNSHRRGQALRARLHRGPRRTLMSVSGLVLLSAVVFPGSLSGALPGSGGTIDAITALMVTACVAFAVLLVPAALLARSGWKQVPAQLRPWAGGWMAAPMLMIACLLGSGFGAGLALSIRQALGDSSLLLPAAYDDLAIFWGTAAALLIAAGVVLVPYVLVRNWRAAQTEGPVPDEVALLHAGRQQDQKSAATAWRLADLQRRNVHRTLLVIAGVLTACTALTMLLRYFGLPRTAWSNWLIALGVATLAALAIGLLRMVFLAATERKTARYLGILCDLTLFWPREAHPVVPPCYALKVIPELAARATEHLADPNTRVVLVGHSQGSLLAAVATARLMESLPEEDRERVGLVTAGSQLQWAYPRAFPGVVPHDSLRDLAGSLGGRWRSLCRGTDSIGGAVSTWNRQVFDGMLIGVGFRTDGTAGPLPAATRGPTGALVLGGDHWLPDPQRGPFSFRRWVPGVLGHTDYSGDPEWDRAVAMAAGLEAPTRAAALPLITPTTTSTPGGSKASGSEVAETQVFHTQGGDGGSLTGPLVITGRGERAASTAAAGTDVEAEADAESRAGNGAGVDERTRVWNDAEAADDSKSRAKTGTATGAGSGTGTGAEGASSGGTETSQSESTANGKPSDAAEHADDTSRTEQSVLPEITEPRGRTAPWERGLALRSSSAER</sequence>
<reference evidence="3 4" key="1">
    <citation type="journal article" date="2019" name="Int. J. Syst. Evol. Microbiol.">
        <title>The Global Catalogue of Microorganisms (GCM) 10K type strain sequencing project: providing services to taxonomists for standard genome sequencing and annotation.</title>
        <authorList>
            <consortium name="The Broad Institute Genomics Platform"/>
            <consortium name="The Broad Institute Genome Sequencing Center for Infectious Disease"/>
            <person name="Wu L."/>
            <person name="Ma J."/>
        </authorList>
    </citation>
    <scope>NUCLEOTIDE SEQUENCE [LARGE SCALE GENOMIC DNA]</scope>
    <source>
        <strain evidence="3 4">JCM 10303</strain>
    </source>
</reference>
<dbReference type="InterPro" id="IPR029058">
    <property type="entry name" value="AB_hydrolase_fold"/>
</dbReference>
<keyword evidence="4" id="KW-1185">Reference proteome</keyword>
<proteinExistence type="predicted"/>
<keyword evidence="2" id="KW-0472">Membrane</keyword>
<feature type="transmembrane region" description="Helical" evidence="2">
    <location>
        <begin position="378"/>
        <end position="399"/>
    </location>
</feature>
<gene>
    <name evidence="3" type="ORF">GCM10009533_69270</name>
</gene>
<feature type="compositionally biased region" description="Gly residues" evidence="1">
    <location>
        <begin position="874"/>
        <end position="884"/>
    </location>
</feature>
<evidence type="ECO:0000313" key="3">
    <source>
        <dbReference type="EMBL" id="GAA0562975.1"/>
    </source>
</evidence>
<feature type="transmembrane region" description="Helical" evidence="2">
    <location>
        <begin position="228"/>
        <end position="247"/>
    </location>
</feature>
<dbReference type="Gene3D" id="3.40.50.1820">
    <property type="entry name" value="alpha/beta hydrolase"/>
    <property type="match status" value="1"/>
</dbReference>